<gene>
    <name evidence="2" type="ORF">CC77DRAFT_1100800</name>
</gene>
<dbReference type="PANTHER" id="PTHR35910">
    <property type="entry name" value="2EXR DOMAIN-CONTAINING PROTEIN"/>
    <property type="match status" value="1"/>
</dbReference>
<evidence type="ECO:0000313" key="2">
    <source>
        <dbReference type="EMBL" id="OAG13388.1"/>
    </source>
</evidence>
<dbReference type="RefSeq" id="XP_018378809.1">
    <property type="nucleotide sequence ID" value="XM_018530093.1"/>
</dbReference>
<proteinExistence type="predicted"/>
<dbReference type="VEuPathDB" id="FungiDB:CC77DRAFT_1100800"/>
<evidence type="ECO:0000259" key="1">
    <source>
        <dbReference type="Pfam" id="PF20150"/>
    </source>
</evidence>
<protein>
    <recommendedName>
        <fullName evidence="1">2EXR domain-containing protein</fullName>
    </recommendedName>
</protein>
<feature type="domain" description="2EXR" evidence="1">
    <location>
        <begin position="4"/>
        <end position="112"/>
    </location>
</feature>
<dbReference type="Pfam" id="PF20150">
    <property type="entry name" value="2EXR"/>
    <property type="match status" value="2"/>
</dbReference>
<keyword evidence="3" id="KW-1185">Reference proteome</keyword>
<organism evidence="2 3">
    <name type="scientific">Alternaria alternata</name>
    <name type="common">Alternaria rot fungus</name>
    <name type="synonym">Torula alternata</name>
    <dbReference type="NCBI Taxonomy" id="5599"/>
    <lineage>
        <taxon>Eukaryota</taxon>
        <taxon>Fungi</taxon>
        <taxon>Dikarya</taxon>
        <taxon>Ascomycota</taxon>
        <taxon>Pezizomycotina</taxon>
        <taxon>Dothideomycetes</taxon>
        <taxon>Pleosporomycetidae</taxon>
        <taxon>Pleosporales</taxon>
        <taxon>Pleosporineae</taxon>
        <taxon>Pleosporaceae</taxon>
        <taxon>Alternaria</taxon>
        <taxon>Alternaria sect. Alternaria</taxon>
        <taxon>Alternaria alternata complex</taxon>
    </lineage>
</organism>
<sequence length="452" mass="53501">MATFHLFPRLPAELRLRVWELTVEPRTVKVGFKSRYEGELWQTTALYSKTPIPAPLQTCRESRNAGLYQRCFTELCVLNSNRKNAQKKYRRDGYVWEGQYSYVWCNLDIDMIYIDGWLFEDFESIAHLIKRLKFWRNMDEFWRRPAGPGPGCDALRWFKNVSEIHVVLDESDDFASWHGTSYEDPWPCDNVLFIDEKEGEEMRMMDLEYKYDREAESSTSLKQSLTFERASTISIALSEPIHTYLELFTHSNMATFHPFPRLPAELRAQIWQMTVEPRIVEVRLRVRGKWGEKTFNKLTSPTPVPAPLQTCRESRNAGLYQRCFSDMPWRGGAAEDAEPRYVWLNLDIDMVSIGWSQFEAFRPVAHLIKRLRFTRDNTDEYWARGDEPDELCHYKNVSEIHVVLCEGSEFEEWQWAAQDYTWPCGKENVLFIDYEQGQEMKLTDLENKYDHF</sequence>
<feature type="domain" description="2EXR" evidence="1">
    <location>
        <begin position="256"/>
        <end position="351"/>
    </location>
</feature>
<dbReference type="EMBL" id="KV441512">
    <property type="protein sequence ID" value="OAG13388.1"/>
    <property type="molecule type" value="Genomic_DNA"/>
</dbReference>
<dbReference type="Proteomes" id="UP000077248">
    <property type="component" value="Unassembled WGS sequence"/>
</dbReference>
<dbReference type="InterPro" id="IPR045518">
    <property type="entry name" value="2EXR"/>
</dbReference>
<evidence type="ECO:0000313" key="3">
    <source>
        <dbReference type="Proteomes" id="UP000077248"/>
    </source>
</evidence>
<dbReference type="PANTHER" id="PTHR35910:SF1">
    <property type="entry name" value="2EXR DOMAIN-CONTAINING PROTEIN"/>
    <property type="match status" value="1"/>
</dbReference>
<dbReference type="AlphaFoldDB" id="A0A177D1Z4"/>
<name>A0A177D1Z4_ALTAL</name>
<accession>A0A177D1Z4</accession>
<dbReference type="KEGG" id="aalt:CC77DRAFT_1100800"/>
<reference evidence="2 3" key="1">
    <citation type="submission" date="2016-05" db="EMBL/GenBank/DDBJ databases">
        <title>Comparative analysis of secretome profiles of manganese(II)-oxidizing ascomycete fungi.</title>
        <authorList>
            <consortium name="DOE Joint Genome Institute"/>
            <person name="Zeiner C.A."/>
            <person name="Purvine S.O."/>
            <person name="Zink E.M."/>
            <person name="Wu S."/>
            <person name="Pasa-Tolic L."/>
            <person name="Chaput D.L."/>
            <person name="Haridas S."/>
            <person name="Grigoriev I.V."/>
            <person name="Santelli C.M."/>
            <person name="Hansel C.M."/>
        </authorList>
    </citation>
    <scope>NUCLEOTIDE SEQUENCE [LARGE SCALE GENOMIC DNA]</scope>
    <source>
        <strain evidence="2 3">SRC1lrK2f</strain>
    </source>
</reference>
<dbReference type="GeneID" id="29115687"/>